<feature type="domain" description="Glycoside hydrolase family 29 N-terminal" evidence="8">
    <location>
        <begin position="19"/>
        <end position="361"/>
    </location>
</feature>
<feature type="site" description="May be important for catalysis" evidence="7">
    <location>
        <position position="293"/>
    </location>
</feature>
<dbReference type="PRINTS" id="PR00741">
    <property type="entry name" value="GLHYDRLASE29"/>
</dbReference>
<evidence type="ECO:0000256" key="2">
    <source>
        <dbReference type="ARBA" id="ARBA00007951"/>
    </source>
</evidence>
<evidence type="ECO:0000256" key="5">
    <source>
        <dbReference type="ARBA" id="ARBA00022801"/>
    </source>
</evidence>
<accession>A0A1M4S2T4</accession>
<dbReference type="PANTHER" id="PTHR10030">
    <property type="entry name" value="ALPHA-L-FUCOSIDASE"/>
    <property type="match status" value="1"/>
</dbReference>
<comment type="function">
    <text evidence="1">Alpha-L-fucosidase is responsible for hydrolyzing the alpha-1,6-linked fucose joined to the reducing-end N-acetylglucosamine of the carbohydrate moieties of glycoproteins.</text>
</comment>
<reference evidence="10" key="1">
    <citation type="submission" date="2016-09" db="EMBL/GenBank/DDBJ databases">
        <authorList>
            <person name="Strepis N."/>
        </authorList>
    </citation>
    <scope>NUCLEOTIDE SEQUENCE [LARGE SCALE GENOMIC DNA]</scope>
</reference>
<keyword evidence="4" id="KW-0732">Signal</keyword>
<gene>
    <name evidence="9" type="ORF">ACGLYG10_2739</name>
</gene>
<evidence type="ECO:0000256" key="3">
    <source>
        <dbReference type="ARBA" id="ARBA00012662"/>
    </source>
</evidence>
<dbReference type="GO" id="GO:0016139">
    <property type="term" value="P:glycoside catabolic process"/>
    <property type="evidence" value="ECO:0007669"/>
    <property type="project" value="TreeGrafter"/>
</dbReference>
<keyword evidence="5" id="KW-0378">Hydrolase</keyword>
<sequence>MTTEADLTPAPLAAAGAVQHEPAPEYVWPSDPLVRQSLGHWQDLKVGVIIHWGIYTSIGQGGSWSLHREDLGWFTDPPEDWHGTDAEYHTWYYDQARTFTGEDFDAQEWASACAAAGMRYCVFTTKHHDGFCMYDSQYTNLKCTSEESGLRRDVLREVTEAFRDNGLEMGAYFSKADWSRPEYWNRSVPIKDRFHNYSIHTHPRAWNRFVEFTRDQIEEILTGYGPFSVLWLDGGWVCAPKEPIDIDGIARTARKAQPGILVVDREVPGPHQNYLTPEQQLPSTPLRVPWEACISLTKEWCAMRPDDPAKSTAETIGNLVRIVAGGGNYLIGIGPDARGRMVPSVRRFLRDLGEWMQVCGEGIYSTRPPENPPSVTSDDDLSWHLTQRDGALYAFGLSGADSIPATTLHVGAKLSAVNMLGSGPLQFHADGDTTVVTVPPSATRWATCLRITLA</sequence>
<dbReference type="Pfam" id="PF01120">
    <property type="entry name" value="Alpha_L_fucos"/>
    <property type="match status" value="1"/>
</dbReference>
<dbReference type="GO" id="GO:0005764">
    <property type="term" value="C:lysosome"/>
    <property type="evidence" value="ECO:0007669"/>
    <property type="project" value="TreeGrafter"/>
</dbReference>
<dbReference type="PANTHER" id="PTHR10030:SF37">
    <property type="entry name" value="ALPHA-L-FUCOSIDASE-RELATED"/>
    <property type="match status" value="1"/>
</dbReference>
<name>A0A1M4S2T4_9ACTO</name>
<evidence type="ECO:0000313" key="10">
    <source>
        <dbReference type="Proteomes" id="UP000184291"/>
    </source>
</evidence>
<keyword evidence="10" id="KW-1185">Reference proteome</keyword>
<proteinExistence type="inferred from homology"/>
<dbReference type="InterPro" id="IPR017853">
    <property type="entry name" value="GH"/>
</dbReference>
<dbReference type="RefSeq" id="WP_073333100.1">
    <property type="nucleotide sequence ID" value="NZ_FQTT01000014.1"/>
</dbReference>
<dbReference type="PIRSF" id="PIRSF001092">
    <property type="entry name" value="Alpha-L-fucosidase"/>
    <property type="match status" value="1"/>
</dbReference>
<dbReference type="Gene3D" id="3.20.20.80">
    <property type="entry name" value="Glycosidases"/>
    <property type="match status" value="1"/>
</dbReference>
<dbReference type="InterPro" id="IPR000933">
    <property type="entry name" value="Glyco_hydro_29"/>
</dbReference>
<dbReference type="Proteomes" id="UP000184291">
    <property type="component" value="Unassembled WGS sequence"/>
</dbReference>
<evidence type="ECO:0000256" key="1">
    <source>
        <dbReference type="ARBA" id="ARBA00004071"/>
    </source>
</evidence>
<dbReference type="OrthoDB" id="5526311at2"/>
<dbReference type="GO" id="GO:0006004">
    <property type="term" value="P:fucose metabolic process"/>
    <property type="evidence" value="ECO:0007669"/>
    <property type="project" value="InterPro"/>
</dbReference>
<evidence type="ECO:0000259" key="8">
    <source>
        <dbReference type="Pfam" id="PF01120"/>
    </source>
</evidence>
<dbReference type="SUPFAM" id="SSF51445">
    <property type="entry name" value="(Trans)glycosidases"/>
    <property type="match status" value="1"/>
</dbReference>
<keyword evidence="6" id="KW-0326">Glycosidase</keyword>
<dbReference type="EC" id="3.2.1.51" evidence="3"/>
<dbReference type="SMART" id="SM00812">
    <property type="entry name" value="Alpha_L_fucos"/>
    <property type="match status" value="1"/>
</dbReference>
<dbReference type="AlphaFoldDB" id="A0A1M4S2T4"/>
<evidence type="ECO:0000313" key="9">
    <source>
        <dbReference type="EMBL" id="SHE26488.1"/>
    </source>
</evidence>
<dbReference type="EMBL" id="FQTT01000014">
    <property type="protein sequence ID" value="SHE26488.1"/>
    <property type="molecule type" value="Genomic_DNA"/>
</dbReference>
<dbReference type="GO" id="GO:0004560">
    <property type="term" value="F:alpha-L-fucosidase activity"/>
    <property type="evidence" value="ECO:0007669"/>
    <property type="project" value="InterPro"/>
</dbReference>
<dbReference type="STRING" id="1892869.ACGLYG10_2739"/>
<organism evidence="9 10">
    <name type="scientific">Actinomyces glycerinitolerans</name>
    <dbReference type="NCBI Taxonomy" id="1892869"/>
    <lineage>
        <taxon>Bacteria</taxon>
        <taxon>Bacillati</taxon>
        <taxon>Actinomycetota</taxon>
        <taxon>Actinomycetes</taxon>
        <taxon>Actinomycetales</taxon>
        <taxon>Actinomycetaceae</taxon>
        <taxon>Actinomyces</taxon>
    </lineage>
</organism>
<evidence type="ECO:0000256" key="6">
    <source>
        <dbReference type="ARBA" id="ARBA00023295"/>
    </source>
</evidence>
<dbReference type="InterPro" id="IPR057739">
    <property type="entry name" value="Glyco_hydro_29_N"/>
</dbReference>
<protein>
    <recommendedName>
        <fullName evidence="3">alpha-L-fucosidase</fullName>
        <ecNumber evidence="3">3.2.1.51</ecNumber>
    </recommendedName>
</protein>
<dbReference type="InterPro" id="IPR016286">
    <property type="entry name" value="FUC_metazoa-typ"/>
</dbReference>
<evidence type="ECO:0000256" key="7">
    <source>
        <dbReference type="PIRSR" id="PIRSR001092-1"/>
    </source>
</evidence>
<comment type="similarity">
    <text evidence="2">Belongs to the glycosyl hydrolase 29 family.</text>
</comment>
<evidence type="ECO:0000256" key="4">
    <source>
        <dbReference type="ARBA" id="ARBA00022729"/>
    </source>
</evidence>